<feature type="transmembrane region" description="Helical" evidence="2">
    <location>
        <begin position="372"/>
        <end position="395"/>
    </location>
</feature>
<reference evidence="3 4" key="1">
    <citation type="submission" date="2014-11" db="EMBL/GenBank/DDBJ databases">
        <authorList>
            <person name="Zhu J."/>
            <person name="Qi W."/>
            <person name="Song R."/>
        </authorList>
    </citation>
    <scope>NUCLEOTIDE SEQUENCE [LARGE SCALE GENOMIC DNA]</scope>
</reference>
<feature type="region of interest" description="Disordered" evidence="1">
    <location>
        <begin position="545"/>
        <end position="566"/>
    </location>
</feature>
<evidence type="ECO:0000256" key="2">
    <source>
        <dbReference type="SAM" id="Phobius"/>
    </source>
</evidence>
<protein>
    <submittedName>
        <fullName evidence="3">Uncharacterized protein</fullName>
    </submittedName>
</protein>
<gene>
    <name evidence="3" type="ORF">Vbra_9855</name>
</gene>
<feature type="transmembrane region" description="Helical" evidence="2">
    <location>
        <begin position="610"/>
        <end position="630"/>
    </location>
</feature>
<keyword evidence="2" id="KW-1133">Transmembrane helix</keyword>
<sequence>MTENTVCPLSPVRGTVRVLQEDGDEPCSDVSDVRSNWSHPGLRTNLVDEQNDNEDKGAADGGHVMTNAQVRGTARLFQVDGDEPCDVSSSSSLPSLGNNPLDERQNSNEDKGAADGDHINITAYQHGDERRRASLNSTTTTATAGQTNIAVNDSNKAAGKQEEGRVLPGEERAMDALVREFREAAGYDAAYEEFDTTLVYRTVADPDGRTREVLVGAHFAPEPLRITVRRVMKVIMRQLGMALGIAALLVLYTLALRQFACRSLFDLGPAFDVIRRIVACPVILFYLHITEGVDLRMMLSRLKECRLIFAVLMMVSILIAVAHQAHGKGTWRRRIITPMWWSCMIICPYLYFRQVAGSQVAGSIGIKHKQEYALKGTIVFALSFTSTTLLETIFFPLAAAAHTDKRQLHIAVSFVLMFLPVVSLVNKLIRSIKEGPPTLNSHMIVGPAVIYVVAPKCLQADMAGLDSKLIYSILIALLDLITDILLPYYILLYVFARRFFMSGHCNRPKPTAQQTAQAGTPQATDPPPFTDIATAAVDNAISDRPLRHKDNNASRLQHSGTTSSHLRRQTTLMTAALSFISTEPATVNVQSALASLEVSARYLRTLSDQIRLYSLIEVTGLLYTNLTLLITNQIMGTASSLAFVQGIGGLFVLVSIECAFEAVLFLVMVRWNNIPLLSSSYEKGVTWCGFFTCLWMMTRGVSLMIPYLEVFVLRGADADKWGELQPEDVCPYFSFIF</sequence>
<keyword evidence="4" id="KW-1185">Reference proteome</keyword>
<feature type="transmembrane region" description="Helical" evidence="2">
    <location>
        <begin position="305"/>
        <end position="323"/>
    </location>
</feature>
<feature type="compositionally biased region" description="Polar residues" evidence="1">
    <location>
        <begin position="553"/>
        <end position="566"/>
    </location>
</feature>
<feature type="transmembrane region" description="Helical" evidence="2">
    <location>
        <begin position="234"/>
        <end position="254"/>
    </location>
</feature>
<feature type="transmembrane region" description="Helical" evidence="2">
    <location>
        <begin position="407"/>
        <end position="425"/>
    </location>
</feature>
<feature type="region of interest" description="Disordered" evidence="1">
    <location>
        <begin position="510"/>
        <end position="529"/>
    </location>
</feature>
<evidence type="ECO:0000313" key="4">
    <source>
        <dbReference type="Proteomes" id="UP000041254"/>
    </source>
</evidence>
<feature type="compositionally biased region" description="Low complexity" evidence="1">
    <location>
        <begin position="88"/>
        <end position="100"/>
    </location>
</feature>
<proteinExistence type="predicted"/>
<feature type="region of interest" description="Disordered" evidence="1">
    <location>
        <begin position="80"/>
        <end position="118"/>
    </location>
</feature>
<feature type="compositionally biased region" description="Basic and acidic residues" evidence="1">
    <location>
        <begin position="101"/>
        <end position="118"/>
    </location>
</feature>
<name>A0A0G4GB76_VITBC</name>
<keyword evidence="2" id="KW-0472">Membrane</keyword>
<dbReference type="EMBL" id="CDMY01000606">
    <property type="protein sequence ID" value="CEM25913.1"/>
    <property type="molecule type" value="Genomic_DNA"/>
</dbReference>
<dbReference type="AlphaFoldDB" id="A0A0G4GB76"/>
<feature type="transmembrane region" description="Helical" evidence="2">
    <location>
        <begin position="437"/>
        <end position="454"/>
    </location>
</feature>
<dbReference type="InParanoid" id="A0A0G4GB76"/>
<evidence type="ECO:0000256" key="1">
    <source>
        <dbReference type="SAM" id="MobiDB-lite"/>
    </source>
</evidence>
<feature type="transmembrane region" description="Helical" evidence="2">
    <location>
        <begin position="469"/>
        <end position="495"/>
    </location>
</feature>
<dbReference type="VEuPathDB" id="CryptoDB:Vbra_9855"/>
<feature type="region of interest" description="Disordered" evidence="1">
    <location>
        <begin position="22"/>
        <end position="62"/>
    </location>
</feature>
<dbReference type="PhylomeDB" id="A0A0G4GB76"/>
<feature type="transmembrane region" description="Helical" evidence="2">
    <location>
        <begin position="687"/>
        <end position="708"/>
    </location>
</feature>
<accession>A0A0G4GB76</accession>
<feature type="transmembrane region" description="Helical" evidence="2">
    <location>
        <begin position="642"/>
        <end position="667"/>
    </location>
</feature>
<feature type="compositionally biased region" description="Low complexity" evidence="1">
    <location>
        <begin position="510"/>
        <end position="523"/>
    </location>
</feature>
<organism evidence="3 4">
    <name type="scientific">Vitrella brassicaformis (strain CCMP3155)</name>
    <dbReference type="NCBI Taxonomy" id="1169540"/>
    <lineage>
        <taxon>Eukaryota</taxon>
        <taxon>Sar</taxon>
        <taxon>Alveolata</taxon>
        <taxon>Colpodellida</taxon>
        <taxon>Vitrellaceae</taxon>
        <taxon>Vitrella</taxon>
    </lineage>
</organism>
<keyword evidence="2" id="KW-0812">Transmembrane</keyword>
<feature type="region of interest" description="Disordered" evidence="1">
    <location>
        <begin position="123"/>
        <end position="142"/>
    </location>
</feature>
<evidence type="ECO:0000313" key="3">
    <source>
        <dbReference type="EMBL" id="CEM25913.1"/>
    </source>
</evidence>
<feature type="transmembrane region" description="Helical" evidence="2">
    <location>
        <begin position="335"/>
        <end position="352"/>
    </location>
</feature>
<dbReference type="Proteomes" id="UP000041254">
    <property type="component" value="Unassembled WGS sequence"/>
</dbReference>